<dbReference type="NCBIfam" id="TIGR02436">
    <property type="entry name" value="four helix bundle protein"/>
    <property type="match status" value="1"/>
</dbReference>
<dbReference type="InterPro" id="IPR012657">
    <property type="entry name" value="23S_rRNA-intervening_sequence"/>
</dbReference>
<evidence type="ECO:0000313" key="1">
    <source>
        <dbReference type="EMBL" id="GGJ49518.1"/>
    </source>
</evidence>
<dbReference type="InterPro" id="IPR036583">
    <property type="entry name" value="23S_rRNA_IVS_sf"/>
</dbReference>
<accession>A0ABQ2D928</accession>
<protein>
    <recommendedName>
        <fullName evidence="3">Four helix bundle protein</fullName>
    </recommendedName>
</protein>
<dbReference type="Gene3D" id="1.20.1440.60">
    <property type="entry name" value="23S rRNA-intervening sequence"/>
    <property type="match status" value="1"/>
</dbReference>
<sequence length="135" mass="15138">MLEMKRLSAEGYFSFEDYEVYHLALDLSAQVYRLTAGFPEVERFGLTNQLRRAANSIALNIAEGRGRGTDREFARFLLISRGSLFEVVSGFHLAVRLVFLQEGEVREMFQKAHTLSGKLSALVHKLSALGSRPSA</sequence>
<dbReference type="SUPFAM" id="SSF158446">
    <property type="entry name" value="IVS-encoded protein-like"/>
    <property type="match status" value="1"/>
</dbReference>
<keyword evidence="2" id="KW-1185">Reference proteome</keyword>
<dbReference type="PANTHER" id="PTHR38471">
    <property type="entry name" value="FOUR HELIX BUNDLE PROTEIN"/>
    <property type="match status" value="1"/>
</dbReference>
<dbReference type="PANTHER" id="PTHR38471:SF2">
    <property type="entry name" value="FOUR HELIX BUNDLE PROTEIN"/>
    <property type="match status" value="1"/>
</dbReference>
<reference evidence="2" key="1">
    <citation type="journal article" date="2019" name="Int. J. Syst. Evol. Microbiol.">
        <title>The Global Catalogue of Microorganisms (GCM) 10K type strain sequencing project: providing services to taxonomists for standard genome sequencing and annotation.</title>
        <authorList>
            <consortium name="The Broad Institute Genomics Platform"/>
            <consortium name="The Broad Institute Genome Sequencing Center for Infectious Disease"/>
            <person name="Wu L."/>
            <person name="Ma J."/>
        </authorList>
    </citation>
    <scope>NUCLEOTIDE SEQUENCE [LARGE SCALE GENOMIC DNA]</scope>
    <source>
        <strain evidence="2">JCM 14370</strain>
    </source>
</reference>
<dbReference type="CDD" id="cd16377">
    <property type="entry name" value="23S_rRNA_IVP_like"/>
    <property type="match status" value="1"/>
</dbReference>
<evidence type="ECO:0000313" key="2">
    <source>
        <dbReference type="Proteomes" id="UP000632222"/>
    </source>
</evidence>
<proteinExistence type="predicted"/>
<dbReference type="EMBL" id="BMOD01000020">
    <property type="protein sequence ID" value="GGJ49518.1"/>
    <property type="molecule type" value="Genomic_DNA"/>
</dbReference>
<gene>
    <name evidence="1" type="ORF">GCM10008938_39360</name>
</gene>
<dbReference type="Pfam" id="PF05635">
    <property type="entry name" value="23S_rRNA_IVP"/>
    <property type="match status" value="1"/>
</dbReference>
<organism evidence="1 2">
    <name type="scientific">Deinococcus roseus</name>
    <dbReference type="NCBI Taxonomy" id="392414"/>
    <lineage>
        <taxon>Bacteria</taxon>
        <taxon>Thermotogati</taxon>
        <taxon>Deinococcota</taxon>
        <taxon>Deinococci</taxon>
        <taxon>Deinococcales</taxon>
        <taxon>Deinococcaceae</taxon>
        <taxon>Deinococcus</taxon>
    </lineage>
</organism>
<comment type="caution">
    <text evidence="1">The sequence shown here is derived from an EMBL/GenBank/DDBJ whole genome shotgun (WGS) entry which is preliminary data.</text>
</comment>
<dbReference type="Proteomes" id="UP000632222">
    <property type="component" value="Unassembled WGS sequence"/>
</dbReference>
<name>A0ABQ2D928_9DEIO</name>
<evidence type="ECO:0008006" key="3">
    <source>
        <dbReference type="Google" id="ProtNLM"/>
    </source>
</evidence>